<name>A0A9W7KUT2_9STRA</name>
<protein>
    <recommendedName>
        <fullName evidence="3">Glutamine amidotransferase type-2 domain-containing protein</fullName>
    </recommendedName>
</protein>
<dbReference type="InterPro" id="IPR029055">
    <property type="entry name" value="Ntn_hydrolases_N"/>
</dbReference>
<keyword evidence="1" id="KW-0547">Nucleotide-binding</keyword>
<dbReference type="Pfam" id="PF13537">
    <property type="entry name" value="GATase_7"/>
    <property type="match status" value="1"/>
</dbReference>
<evidence type="ECO:0000313" key="5">
    <source>
        <dbReference type="Proteomes" id="UP001165082"/>
    </source>
</evidence>
<evidence type="ECO:0000259" key="3">
    <source>
        <dbReference type="PROSITE" id="PS51278"/>
    </source>
</evidence>
<dbReference type="CDD" id="cd22997">
    <property type="entry name" value="GT_LH"/>
    <property type="match status" value="2"/>
</dbReference>
<sequence length="1489" mass="163020">MTGPVPSAQPFVHPPNSDSPDIVAVYNGEIYNSPSFAPPGSASDGSAIIPAYLSSGPSFPTLFDGEFALALFDYSSGLVVLASDTFGTKPMFYAFLDGTFAIASYRTAVARLLEENEYPAMGADIRQLDPNSILIFKMSPSGEIGSSPIEAFNTTTFDLEQRKSSPEDFVEAFYSAVEKRTRGLNTEAFVGLSSGYDSGAIAAAVAKSGKRANAYTVKGGEVMEVVERRVERMEELGALGKNRTISMLRQGRGGTAGEDSEGSVYYDYQAMLFAKVEPYTYPPDLGYTETDEERSKIEATMDMRRDPGAVGLGAICRQAKKDGARVYLSGAGADEIISDYGFGGTKIVSHSAFGGLFPEDLESVYPWSNFFGGTQRAYLMKEEYVAGAFGLEARYPFLDVEVVQEFLWLKSEVKNARYKGVIAEILESMDFDTDWGRKLGFSPNAEKAVEKKKTVEEKEEPKGVDFFSTYPHPSCPPTYLDLNGLFLHHPPSSRALLGRYLGKYPECTGLIIMEGTMHLASGDINGSRRSYKRAIEGLVESEEGEEKRGELAKTAALTFLEMNRLIEAVEMLEAGRRAGGGEKSTKDIEDTMAAMFIGNSALWLDPSVTVYFATVDGIEVAEDFCAYLAKSLEKEEGHGWRELLAYAKASVEFGILNKKESAEVTIREHILVGGLTKPSADETKTGDTNSDFISSFKVLTVATEIRPALNNLIRSAKLGFANYEVLGLGMEWEGNPMKVRLYLEEVESMEDDDLALLVDSYDVLLSPEIMKIKKWWAKREEQEGRGSVIFAGETRCWPDESLSGFYDEGQEGRFRFLNSGVMMGRAKDVKAMLREVLFYPVLAVSDQRAFTKFMLLNPGKIAVDVEGEVFRTLHEAGGGLQYDMEGFREEGGARPLVVHGNGNDGKMYYEAFAEKMEKGALESPLEFNLEEGGAAVVRNSVFVVFHKIMSGGEGSIENDLVNGVELFLGVAELMAERGEFEEGVKVLFMTYKLGLCLKDDTGNEEGVERALHSYARWFIGEGCVYCKSTWVHERLGEERAGLVEILEQWGCLVEDWDGMVEGGRYGMGRRFGLADRVAWGELSLYNLGVVRSWGGKLEAAEEVYRQIVGEGRGEEKYGGVVSVDGIEIATVATTHKDGLDKLLASLELFGHSAKVLGMGERYKGNSMKVGLFKDHVCGQVEEGKLVVLVDAYDVLAGKGLTELEEKFKEMEGGGVKVLFAGEKTSYPDLGIAGLYGGGDSYLPFLNSGVIVGRGRSVCRMLTEVSEYPSLHVSDQRAFVRYYLRHRAEGGVSVDVDGEVFVTLHMVEEEVVVERGGEVRVGERGGVAFVHGNAGGMGGKKFYEGVAEGLLEGDEERVVVKPPMYALGISRYERGDKEGAVEMFLAFYASEEGRGNLEVMYNLGVIWGELGGGEESEKWYRRCVEEGSGGEDASYVNCMINLGVLLFGAGEERGEEGLEMLELASKLDISRVDALTAFVKEARAGGVVVA</sequence>
<dbReference type="InterPro" id="IPR050795">
    <property type="entry name" value="Asn_Synthetase"/>
</dbReference>
<evidence type="ECO:0000256" key="1">
    <source>
        <dbReference type="ARBA" id="ARBA00022741"/>
    </source>
</evidence>
<dbReference type="OrthoDB" id="409189at2759"/>
<dbReference type="EMBL" id="BRXZ01000471">
    <property type="protein sequence ID" value="GMI12334.1"/>
    <property type="molecule type" value="Genomic_DNA"/>
</dbReference>
<dbReference type="PANTHER" id="PTHR11772">
    <property type="entry name" value="ASPARAGINE SYNTHETASE"/>
    <property type="match status" value="1"/>
</dbReference>
<dbReference type="Gene3D" id="1.25.40.10">
    <property type="entry name" value="Tetratricopeptide repeat domain"/>
    <property type="match status" value="1"/>
</dbReference>
<gene>
    <name evidence="4" type="ORF">TrRE_jg186</name>
</gene>
<comment type="caution">
    <text evidence="4">The sequence shown here is derived from an EMBL/GenBank/DDBJ whole genome shotgun (WGS) entry which is preliminary data.</text>
</comment>
<proteinExistence type="predicted"/>
<dbReference type="InterPro" id="IPR011990">
    <property type="entry name" value="TPR-like_helical_dom_sf"/>
</dbReference>
<accession>A0A9W7KUT2</accession>
<dbReference type="GO" id="GO:0006529">
    <property type="term" value="P:asparagine biosynthetic process"/>
    <property type="evidence" value="ECO:0007669"/>
    <property type="project" value="TreeGrafter"/>
</dbReference>
<dbReference type="SUPFAM" id="SSF56235">
    <property type="entry name" value="N-terminal nucleophile aminohydrolases (Ntn hydrolases)"/>
    <property type="match status" value="1"/>
</dbReference>
<dbReference type="InterPro" id="IPR057589">
    <property type="entry name" value="GT_PLOD"/>
</dbReference>
<evidence type="ECO:0000256" key="2">
    <source>
        <dbReference type="ARBA" id="ARBA00022840"/>
    </source>
</evidence>
<dbReference type="Gene3D" id="3.60.20.10">
    <property type="entry name" value="Glutamine Phosphoribosylpyrophosphate, subunit 1, domain 1"/>
    <property type="match status" value="1"/>
</dbReference>
<dbReference type="Pfam" id="PF25342">
    <property type="entry name" value="GT_PLOD"/>
    <property type="match status" value="2"/>
</dbReference>
<reference evidence="4" key="1">
    <citation type="submission" date="2022-07" db="EMBL/GenBank/DDBJ databases">
        <title>Genome analysis of Parmales, a sister group of diatoms, reveals the evolutionary specialization of diatoms from phago-mixotrophs to photoautotrophs.</title>
        <authorList>
            <person name="Ban H."/>
            <person name="Sato S."/>
            <person name="Yoshikawa S."/>
            <person name="Kazumasa Y."/>
            <person name="Nakamura Y."/>
            <person name="Ichinomiya M."/>
            <person name="Saitoh K."/>
            <person name="Sato N."/>
            <person name="Blanc-Mathieu R."/>
            <person name="Endo H."/>
            <person name="Kuwata A."/>
            <person name="Ogata H."/>
        </authorList>
    </citation>
    <scope>NUCLEOTIDE SEQUENCE</scope>
</reference>
<organism evidence="4 5">
    <name type="scientific">Triparma retinervis</name>
    <dbReference type="NCBI Taxonomy" id="2557542"/>
    <lineage>
        <taxon>Eukaryota</taxon>
        <taxon>Sar</taxon>
        <taxon>Stramenopiles</taxon>
        <taxon>Ochrophyta</taxon>
        <taxon>Bolidophyceae</taxon>
        <taxon>Parmales</taxon>
        <taxon>Triparmaceae</taxon>
        <taxon>Triparma</taxon>
    </lineage>
</organism>
<dbReference type="Proteomes" id="UP001165082">
    <property type="component" value="Unassembled WGS sequence"/>
</dbReference>
<dbReference type="InterPro" id="IPR014729">
    <property type="entry name" value="Rossmann-like_a/b/a_fold"/>
</dbReference>
<dbReference type="PANTHER" id="PTHR11772:SF2">
    <property type="entry name" value="ASPARAGINE SYNTHETASE [GLUTAMINE-HYDROLYZING]"/>
    <property type="match status" value="1"/>
</dbReference>
<dbReference type="Gene3D" id="3.40.50.620">
    <property type="entry name" value="HUPs"/>
    <property type="match status" value="1"/>
</dbReference>
<dbReference type="GO" id="GO:0005829">
    <property type="term" value="C:cytosol"/>
    <property type="evidence" value="ECO:0007669"/>
    <property type="project" value="TreeGrafter"/>
</dbReference>
<keyword evidence="5" id="KW-1185">Reference proteome</keyword>
<dbReference type="GO" id="GO:0005524">
    <property type="term" value="F:ATP binding"/>
    <property type="evidence" value="ECO:0007669"/>
    <property type="project" value="UniProtKB-KW"/>
</dbReference>
<dbReference type="GO" id="GO:0004066">
    <property type="term" value="F:asparagine synthase (glutamine-hydrolyzing) activity"/>
    <property type="evidence" value="ECO:0007669"/>
    <property type="project" value="TreeGrafter"/>
</dbReference>
<feature type="domain" description="Glutamine amidotransferase type-2" evidence="3">
    <location>
        <begin position="1"/>
        <end position="139"/>
    </location>
</feature>
<dbReference type="SUPFAM" id="SSF48452">
    <property type="entry name" value="TPR-like"/>
    <property type="match status" value="1"/>
</dbReference>
<evidence type="ECO:0000313" key="4">
    <source>
        <dbReference type="EMBL" id="GMI12334.1"/>
    </source>
</evidence>
<dbReference type="SUPFAM" id="SSF52402">
    <property type="entry name" value="Adenine nucleotide alpha hydrolases-like"/>
    <property type="match status" value="1"/>
</dbReference>
<keyword evidence="2" id="KW-0067">ATP-binding</keyword>
<dbReference type="InterPro" id="IPR017932">
    <property type="entry name" value="GATase_2_dom"/>
</dbReference>
<dbReference type="PROSITE" id="PS51278">
    <property type="entry name" value="GATASE_TYPE_2"/>
    <property type="match status" value="1"/>
</dbReference>